<proteinExistence type="predicted"/>
<dbReference type="Proteomes" id="UP000663879">
    <property type="component" value="Unassembled WGS sequence"/>
</dbReference>
<reference evidence="1" key="1">
    <citation type="submission" date="2021-02" db="EMBL/GenBank/DDBJ databases">
        <authorList>
            <person name="Nowell W R."/>
        </authorList>
    </citation>
    <scope>NUCLEOTIDE SEQUENCE</scope>
    <source>
        <strain evidence="1">Ploen Becks lab</strain>
    </source>
</reference>
<protein>
    <submittedName>
        <fullName evidence="1">Uncharacterized protein</fullName>
    </submittedName>
</protein>
<keyword evidence="2" id="KW-1185">Reference proteome</keyword>
<accession>A0A814FW02</accession>
<comment type="caution">
    <text evidence="1">The sequence shown here is derived from an EMBL/GenBank/DDBJ whole genome shotgun (WGS) entry which is preliminary data.</text>
</comment>
<sequence>MMALTFHIPDEKHPFHHLNGAPFSVDVRLIQDPVDKEELLKDSIISFPHEYENQVLLVEALIKSKKK</sequence>
<name>A0A814FW02_9BILA</name>
<evidence type="ECO:0000313" key="2">
    <source>
        <dbReference type="Proteomes" id="UP000663879"/>
    </source>
</evidence>
<dbReference type="EMBL" id="CAJNOC010003563">
    <property type="protein sequence ID" value="CAF0988259.1"/>
    <property type="molecule type" value="Genomic_DNA"/>
</dbReference>
<gene>
    <name evidence="1" type="ORF">OXX778_LOCUS15782</name>
</gene>
<evidence type="ECO:0000313" key="1">
    <source>
        <dbReference type="EMBL" id="CAF0988259.1"/>
    </source>
</evidence>
<organism evidence="1 2">
    <name type="scientific">Brachionus calyciflorus</name>
    <dbReference type="NCBI Taxonomy" id="104777"/>
    <lineage>
        <taxon>Eukaryota</taxon>
        <taxon>Metazoa</taxon>
        <taxon>Spiralia</taxon>
        <taxon>Gnathifera</taxon>
        <taxon>Rotifera</taxon>
        <taxon>Eurotatoria</taxon>
        <taxon>Monogononta</taxon>
        <taxon>Pseudotrocha</taxon>
        <taxon>Ploima</taxon>
        <taxon>Brachionidae</taxon>
        <taxon>Brachionus</taxon>
    </lineage>
</organism>
<dbReference type="AlphaFoldDB" id="A0A814FW02"/>